<reference evidence="2" key="1">
    <citation type="submission" date="2020-03" db="EMBL/GenBank/DDBJ databases">
        <title>Hybrid Assembly of Korean Phytophthora infestans isolates.</title>
        <authorList>
            <person name="Prokchorchik M."/>
            <person name="Lee Y."/>
            <person name="Seo J."/>
            <person name="Cho J.-H."/>
            <person name="Park Y.-E."/>
            <person name="Jang D.-C."/>
            <person name="Im J.-S."/>
            <person name="Choi J.-G."/>
            <person name="Park H.-J."/>
            <person name="Lee G.-B."/>
            <person name="Lee Y.-G."/>
            <person name="Hong S.-Y."/>
            <person name="Cho K."/>
            <person name="Sohn K.H."/>
        </authorList>
    </citation>
    <scope>NUCLEOTIDE SEQUENCE</scope>
    <source>
        <strain evidence="2">KR_2_A2</strain>
    </source>
</reference>
<accession>A0A8S9ULK8</accession>
<protein>
    <submittedName>
        <fullName evidence="2">Uncharacterized protein</fullName>
    </submittedName>
</protein>
<sequence length="246" mass="26907">MYTRRVLTSKNADTYVQDMERRRRLLLNNGGSMEDWEIVDLLLIRSLLVLPLLAMEHTRTPPPSESRVTSSSGSKEVPSTGDGSRGLPACQVHGVAARDQGTGNANKKRKSSNLQQPENLSNSRIGVADCKVKGYWCGNPECLVPMPPKQAVTRAKCEKAEQMRAAEKTFRSFAGAALVNYCEVDVADDGKDKNKTVIQSAKLYDPIFSRGVLSEKKASTNSSASVVMARAASVRSFKKRLVRTGS</sequence>
<dbReference type="EMBL" id="JAACNO010001470">
    <property type="protein sequence ID" value="KAF4140367.1"/>
    <property type="molecule type" value="Genomic_DNA"/>
</dbReference>
<evidence type="ECO:0000256" key="1">
    <source>
        <dbReference type="SAM" id="MobiDB-lite"/>
    </source>
</evidence>
<dbReference type="AlphaFoldDB" id="A0A8S9ULK8"/>
<dbReference type="Proteomes" id="UP000704712">
    <property type="component" value="Unassembled WGS sequence"/>
</dbReference>
<organism evidence="2 3">
    <name type="scientific">Phytophthora infestans</name>
    <name type="common">Potato late blight agent</name>
    <name type="synonym">Botrytis infestans</name>
    <dbReference type="NCBI Taxonomy" id="4787"/>
    <lineage>
        <taxon>Eukaryota</taxon>
        <taxon>Sar</taxon>
        <taxon>Stramenopiles</taxon>
        <taxon>Oomycota</taxon>
        <taxon>Peronosporomycetes</taxon>
        <taxon>Peronosporales</taxon>
        <taxon>Peronosporaceae</taxon>
        <taxon>Phytophthora</taxon>
    </lineage>
</organism>
<comment type="caution">
    <text evidence="2">The sequence shown here is derived from an EMBL/GenBank/DDBJ whole genome shotgun (WGS) entry which is preliminary data.</text>
</comment>
<name>A0A8S9ULK8_PHYIN</name>
<evidence type="ECO:0000313" key="2">
    <source>
        <dbReference type="EMBL" id="KAF4140367.1"/>
    </source>
</evidence>
<evidence type="ECO:0000313" key="3">
    <source>
        <dbReference type="Proteomes" id="UP000704712"/>
    </source>
</evidence>
<feature type="region of interest" description="Disordered" evidence="1">
    <location>
        <begin position="57"/>
        <end position="120"/>
    </location>
</feature>
<gene>
    <name evidence="2" type="ORF">GN958_ATG10443</name>
</gene>
<proteinExistence type="predicted"/>